<dbReference type="InterPro" id="IPR029058">
    <property type="entry name" value="AB_hydrolase_fold"/>
</dbReference>
<dbReference type="PROSITE" id="PS51257">
    <property type="entry name" value="PROKAR_LIPOPROTEIN"/>
    <property type="match status" value="1"/>
</dbReference>
<proteinExistence type="predicted"/>
<evidence type="ECO:0000256" key="1">
    <source>
        <dbReference type="SAM" id="SignalP"/>
    </source>
</evidence>
<dbReference type="EMBL" id="CP101989">
    <property type="protein sequence ID" value="UUI63972.1"/>
    <property type="molecule type" value="Genomic_DNA"/>
</dbReference>
<protein>
    <recommendedName>
        <fullName evidence="4">Alpha/beta hydrolase</fullName>
    </recommendedName>
</protein>
<gene>
    <name evidence="2" type="ORF">NP075_12610</name>
</gene>
<name>A0ABY5K0J7_9CELL</name>
<evidence type="ECO:0008006" key="4">
    <source>
        <dbReference type="Google" id="ProtNLM"/>
    </source>
</evidence>
<feature type="signal peptide" evidence="1">
    <location>
        <begin position="1"/>
        <end position="30"/>
    </location>
</feature>
<evidence type="ECO:0000313" key="2">
    <source>
        <dbReference type="EMBL" id="UUI63972.1"/>
    </source>
</evidence>
<dbReference type="RefSeq" id="WP_227565521.1">
    <property type="nucleotide sequence ID" value="NZ_CP101989.1"/>
</dbReference>
<keyword evidence="3" id="KW-1185">Reference proteome</keyword>
<keyword evidence="1" id="KW-0732">Signal</keyword>
<dbReference type="SUPFAM" id="SSF53474">
    <property type="entry name" value="alpha/beta-Hydrolases"/>
    <property type="match status" value="1"/>
</dbReference>
<accession>A0ABY5K0J7</accession>
<organism evidence="2 3">
    <name type="scientific">Cellulomonas wangsupingiae</name>
    <dbReference type="NCBI Taxonomy" id="2968085"/>
    <lineage>
        <taxon>Bacteria</taxon>
        <taxon>Bacillati</taxon>
        <taxon>Actinomycetota</taxon>
        <taxon>Actinomycetes</taxon>
        <taxon>Micrococcales</taxon>
        <taxon>Cellulomonadaceae</taxon>
        <taxon>Cellulomonas</taxon>
    </lineage>
</organism>
<sequence length="266" mass="26541">MPPRPTPTSRRVRSLAAPILALALLGACSAGTEPGPQTGEAAQADAPTPTMLESAPVAIAAAPPPECLSDGVAFADVGAAGSATKVAWAGAGERAVLFAPQVDGDVCQWADELVRLAGAGYLVATYDWGTSGEAGFQATLDLLRATGAQGVAFVGASAGGTLAAGLADDLGAVAVVALSPPATYGEVDARAEANQFAGPLQVFSSTDDPQVPAADSALVVRNDKTSIVTEVSGTAHGIEFMAPDGYHADHVRSTIDEALTQGFGEG</sequence>
<evidence type="ECO:0000313" key="3">
    <source>
        <dbReference type="Proteomes" id="UP001317322"/>
    </source>
</evidence>
<feature type="chain" id="PRO_5045582933" description="Alpha/beta hydrolase" evidence="1">
    <location>
        <begin position="31"/>
        <end position="266"/>
    </location>
</feature>
<dbReference type="Gene3D" id="3.40.50.1820">
    <property type="entry name" value="alpha/beta hydrolase"/>
    <property type="match status" value="1"/>
</dbReference>
<reference evidence="2 3" key="1">
    <citation type="submission" date="2022-07" db="EMBL/GenBank/DDBJ databases">
        <title>Novel species in genus cellulomonas.</title>
        <authorList>
            <person name="Ye L."/>
        </authorList>
    </citation>
    <scope>NUCLEOTIDE SEQUENCE [LARGE SCALE GENOMIC DNA]</scope>
    <source>
        <strain evidence="3">zg-Y908</strain>
    </source>
</reference>
<dbReference type="Proteomes" id="UP001317322">
    <property type="component" value="Chromosome"/>
</dbReference>